<evidence type="ECO:0000313" key="6">
    <source>
        <dbReference type="EMBL" id="RAK56196.1"/>
    </source>
</evidence>
<keyword evidence="7" id="KW-1185">Reference proteome</keyword>
<dbReference type="EMBL" id="QFYQ01000001">
    <property type="protein sequence ID" value="RAK56196.1"/>
    <property type="molecule type" value="Genomic_DNA"/>
</dbReference>
<evidence type="ECO:0000256" key="3">
    <source>
        <dbReference type="ARBA" id="ARBA00022741"/>
    </source>
</evidence>
<accession>A0A328AR35</accession>
<feature type="binding site" evidence="5">
    <location>
        <begin position="201"/>
        <end position="208"/>
    </location>
    <ligand>
        <name>ADP</name>
        <dbReference type="ChEBI" id="CHEBI:456216"/>
    </ligand>
</feature>
<keyword evidence="3 5" id="KW-0547">Nucleotide-binding</keyword>
<dbReference type="PANTHER" id="PTHR31756">
    <property type="entry name" value="PYRUVATE, PHOSPHATE DIKINASE REGULATORY PROTEIN 1, CHLOROPLASTIC"/>
    <property type="match status" value="1"/>
</dbReference>
<dbReference type="GO" id="GO:0016776">
    <property type="term" value="F:phosphotransferase activity, phosphate group as acceptor"/>
    <property type="evidence" value="ECO:0007669"/>
    <property type="project" value="UniProtKB-UniRule"/>
</dbReference>
<dbReference type="EC" id="2.7.11.32" evidence="5"/>
<dbReference type="HAMAP" id="MF_00921">
    <property type="entry name" value="PDRP"/>
    <property type="match status" value="1"/>
</dbReference>
<evidence type="ECO:0000256" key="4">
    <source>
        <dbReference type="ARBA" id="ARBA00022777"/>
    </source>
</evidence>
<keyword evidence="2 5" id="KW-0808">Transferase</keyword>
<evidence type="ECO:0000256" key="2">
    <source>
        <dbReference type="ARBA" id="ARBA00022679"/>
    </source>
</evidence>
<keyword evidence="4 5" id="KW-0418">Kinase</keyword>
<keyword evidence="6" id="KW-0670">Pyruvate</keyword>
<dbReference type="NCBIfam" id="NF003742">
    <property type="entry name" value="PRK05339.1"/>
    <property type="match status" value="1"/>
</dbReference>
<dbReference type="InterPro" id="IPR005177">
    <property type="entry name" value="Kinase-pyrophosphorylase"/>
</dbReference>
<dbReference type="AlphaFoldDB" id="A0A328AR35"/>
<name>A0A328AR35_9CAUL</name>
<dbReference type="Pfam" id="PF03618">
    <property type="entry name" value="Kinase-PPPase"/>
    <property type="match status" value="1"/>
</dbReference>
<evidence type="ECO:0000313" key="7">
    <source>
        <dbReference type="Proteomes" id="UP000249254"/>
    </source>
</evidence>
<dbReference type="EC" id="2.7.4.27" evidence="5"/>
<keyword evidence="1 5" id="KW-0723">Serine/threonine-protein kinase</keyword>
<evidence type="ECO:0000256" key="1">
    <source>
        <dbReference type="ARBA" id="ARBA00022527"/>
    </source>
</evidence>
<dbReference type="InterPro" id="IPR026565">
    <property type="entry name" value="PPDK_reg"/>
</dbReference>
<gene>
    <name evidence="6" type="ORF">DJ017_03225</name>
</gene>
<sequence length="327" mass="35974">MNPGRAGPLTLRDLSPIAPGFAKRGSTGLVPRYFDQDPVAALPNAAAPPPRLATYFHVHLVSDSTGETLNAMARAVCARFDNVLPIEHIYALVRSQRQLDRALGDIEEAPGVVIHTIVDEKLRHALEEGCRRMDMPCIPALDPLVSALSRYLGASTTTRVGAHLRLDTDYFNRMDALNYAIGHDDGQGGQDLDRADVVLLGVSRTSKTPTCIYLAHRGVRAANVPLVPGRPLPDRLFHLNNALVVGLTISPDRLIQIRRNRLLSLKEERESAYIDVDAVRDEIVQARRLYERHSWPVIDVTRRSVEETAAAILNLLHGGHGQVEVLG</sequence>
<comment type="caution">
    <text evidence="6">The sequence shown here is derived from an EMBL/GenBank/DDBJ whole genome shotgun (WGS) entry which is preliminary data.</text>
</comment>
<dbReference type="Proteomes" id="UP000249254">
    <property type="component" value="Unassembled WGS sequence"/>
</dbReference>
<comment type="catalytic activity">
    <reaction evidence="5">
        <text>N(tele)-phospho-L-histidyl/L-threonyl-[pyruvate, phosphate dikinase] + ADP = N(tele)-phospho-L-histidyl/O-phospho-L-threonyl-[pyruvate, phosphate dikinase] + AMP + H(+)</text>
        <dbReference type="Rhea" id="RHEA:43692"/>
        <dbReference type="Rhea" id="RHEA-COMP:10650"/>
        <dbReference type="Rhea" id="RHEA-COMP:10651"/>
        <dbReference type="ChEBI" id="CHEBI:15378"/>
        <dbReference type="ChEBI" id="CHEBI:30013"/>
        <dbReference type="ChEBI" id="CHEBI:61977"/>
        <dbReference type="ChEBI" id="CHEBI:83586"/>
        <dbReference type="ChEBI" id="CHEBI:456215"/>
        <dbReference type="ChEBI" id="CHEBI:456216"/>
        <dbReference type="EC" id="2.7.11.32"/>
    </reaction>
</comment>
<organism evidence="6 7">
    <name type="scientific">Phenylobacterium soli</name>
    <dbReference type="NCBI Taxonomy" id="2170551"/>
    <lineage>
        <taxon>Bacteria</taxon>
        <taxon>Pseudomonadati</taxon>
        <taxon>Pseudomonadota</taxon>
        <taxon>Alphaproteobacteria</taxon>
        <taxon>Caulobacterales</taxon>
        <taxon>Caulobacteraceae</taxon>
        <taxon>Phenylobacterium</taxon>
    </lineage>
</organism>
<proteinExistence type="inferred from homology"/>
<evidence type="ECO:0000256" key="5">
    <source>
        <dbReference type="HAMAP-Rule" id="MF_00921"/>
    </source>
</evidence>
<dbReference type="OrthoDB" id="9782201at2"/>
<reference evidence="7" key="1">
    <citation type="submission" date="2018-05" db="EMBL/GenBank/DDBJ databases">
        <authorList>
            <person name="Li X."/>
        </authorList>
    </citation>
    <scope>NUCLEOTIDE SEQUENCE [LARGE SCALE GENOMIC DNA]</scope>
    <source>
        <strain evidence="7">LX32</strain>
    </source>
</reference>
<comment type="function">
    <text evidence="5">Bifunctional serine/threonine kinase and phosphorylase involved in the regulation of the pyruvate, phosphate dikinase (PPDK) by catalyzing its phosphorylation/dephosphorylation.</text>
</comment>
<dbReference type="GO" id="GO:0005524">
    <property type="term" value="F:ATP binding"/>
    <property type="evidence" value="ECO:0007669"/>
    <property type="project" value="InterPro"/>
</dbReference>
<comment type="similarity">
    <text evidence="5">Belongs to the pyruvate, phosphate/water dikinase regulatory protein family. PDRP subfamily.</text>
</comment>
<dbReference type="GO" id="GO:0043531">
    <property type="term" value="F:ADP binding"/>
    <property type="evidence" value="ECO:0007669"/>
    <property type="project" value="UniProtKB-UniRule"/>
</dbReference>
<dbReference type="GO" id="GO:0004674">
    <property type="term" value="F:protein serine/threonine kinase activity"/>
    <property type="evidence" value="ECO:0007669"/>
    <property type="project" value="UniProtKB-UniRule"/>
</dbReference>
<dbReference type="PANTHER" id="PTHR31756:SF3">
    <property type="entry name" value="PYRUVATE, PHOSPHATE DIKINASE REGULATORY PROTEIN 1, CHLOROPLASTIC"/>
    <property type="match status" value="1"/>
</dbReference>
<comment type="catalytic activity">
    <reaction evidence="5">
        <text>N(tele)-phospho-L-histidyl/O-phospho-L-threonyl-[pyruvate, phosphate dikinase] + phosphate + H(+) = N(tele)-phospho-L-histidyl/L-threonyl-[pyruvate, phosphate dikinase] + diphosphate</text>
        <dbReference type="Rhea" id="RHEA:43696"/>
        <dbReference type="Rhea" id="RHEA-COMP:10650"/>
        <dbReference type="Rhea" id="RHEA-COMP:10651"/>
        <dbReference type="ChEBI" id="CHEBI:15378"/>
        <dbReference type="ChEBI" id="CHEBI:30013"/>
        <dbReference type="ChEBI" id="CHEBI:33019"/>
        <dbReference type="ChEBI" id="CHEBI:43474"/>
        <dbReference type="ChEBI" id="CHEBI:61977"/>
        <dbReference type="ChEBI" id="CHEBI:83586"/>
        <dbReference type="EC" id="2.7.4.27"/>
    </reaction>
</comment>
<protein>
    <recommendedName>
        <fullName evidence="5">Putative pyruvate, phosphate dikinase regulatory protein</fullName>
        <shortName evidence="5">PPDK regulatory protein</shortName>
        <ecNumber evidence="5">2.7.11.32</ecNumber>
        <ecNumber evidence="5">2.7.4.27</ecNumber>
    </recommendedName>
</protein>